<name>A0ACC2SZQ4_9FUNG</name>
<protein>
    <submittedName>
        <fullName evidence="1">Uncharacterized protein</fullName>
    </submittedName>
</protein>
<organism evidence="1 2">
    <name type="scientific">Entomophthora muscae</name>
    <dbReference type="NCBI Taxonomy" id="34485"/>
    <lineage>
        <taxon>Eukaryota</taxon>
        <taxon>Fungi</taxon>
        <taxon>Fungi incertae sedis</taxon>
        <taxon>Zoopagomycota</taxon>
        <taxon>Entomophthoromycotina</taxon>
        <taxon>Entomophthoromycetes</taxon>
        <taxon>Entomophthorales</taxon>
        <taxon>Entomophthoraceae</taxon>
        <taxon>Entomophthora</taxon>
    </lineage>
</organism>
<dbReference type="EMBL" id="QTSX02003973">
    <property type="protein sequence ID" value="KAJ9067577.1"/>
    <property type="molecule type" value="Genomic_DNA"/>
</dbReference>
<proteinExistence type="predicted"/>
<accession>A0ACC2SZQ4</accession>
<comment type="caution">
    <text evidence="1">The sequence shown here is derived from an EMBL/GenBank/DDBJ whole genome shotgun (WGS) entry which is preliminary data.</text>
</comment>
<reference evidence="1" key="1">
    <citation type="submission" date="2022-04" db="EMBL/GenBank/DDBJ databases">
        <title>Genome of the entomopathogenic fungus Entomophthora muscae.</title>
        <authorList>
            <person name="Elya C."/>
            <person name="Lovett B.R."/>
            <person name="Lee E."/>
            <person name="Macias A.M."/>
            <person name="Hajek A.E."/>
            <person name="De Bivort B.L."/>
            <person name="Kasson M.T."/>
            <person name="De Fine Licht H.H."/>
            <person name="Stajich J.E."/>
        </authorList>
    </citation>
    <scope>NUCLEOTIDE SEQUENCE</scope>
    <source>
        <strain evidence="1">Berkeley</strain>
    </source>
</reference>
<dbReference type="Proteomes" id="UP001165960">
    <property type="component" value="Unassembled WGS sequence"/>
</dbReference>
<evidence type="ECO:0000313" key="2">
    <source>
        <dbReference type="Proteomes" id="UP001165960"/>
    </source>
</evidence>
<keyword evidence="2" id="KW-1185">Reference proteome</keyword>
<evidence type="ECO:0000313" key="1">
    <source>
        <dbReference type="EMBL" id="KAJ9067577.1"/>
    </source>
</evidence>
<sequence length="133" mass="14413">MNEIHSFIHTLGVRIDNSFPLEIWAQGRDPNPDPEFPWAASPKDQGAACTCFPEVKPMQAEANNDGPDDEVSQIKGIIAPNKEIIQVPNEGNEILIISFMSLKATPVANQEPPPGEGTGPQPGPMNTTLEKDN</sequence>
<gene>
    <name evidence="1" type="ORF">DSO57_1037761</name>
</gene>